<dbReference type="GO" id="GO:0019826">
    <property type="term" value="F:oxygen sensor activity"/>
    <property type="evidence" value="ECO:0007669"/>
    <property type="project" value="EnsemblFungi"/>
</dbReference>
<dbReference type="GO" id="GO:0008198">
    <property type="term" value="F:ferrous iron binding"/>
    <property type="evidence" value="ECO:0007669"/>
    <property type="project" value="EnsemblFungi"/>
</dbReference>
<evidence type="ECO:0000313" key="15">
    <source>
        <dbReference type="Proteomes" id="UP000095023"/>
    </source>
</evidence>
<dbReference type="GO" id="GO:0008143">
    <property type="term" value="F:poly(A) binding"/>
    <property type="evidence" value="ECO:0007669"/>
    <property type="project" value="EnsemblFungi"/>
</dbReference>
<feature type="domain" description="Fe2OG dioxygenase" evidence="13">
    <location>
        <begin position="141"/>
        <end position="247"/>
    </location>
</feature>
<dbReference type="AlphaFoldDB" id="A0A1E4TBR3"/>
<dbReference type="OrthoDB" id="430522at2759"/>
<keyword evidence="15" id="KW-1185">Reference proteome</keyword>
<evidence type="ECO:0000259" key="13">
    <source>
        <dbReference type="PROSITE" id="PS51471"/>
    </source>
</evidence>
<evidence type="ECO:0000256" key="10">
    <source>
        <dbReference type="ARBA" id="ARBA00047444"/>
    </source>
</evidence>
<dbReference type="PANTHER" id="PTHR12117">
    <property type="entry name" value="HISTONE ACETYLTRANSFERASE COMPLEX"/>
    <property type="match status" value="1"/>
</dbReference>
<dbReference type="PROSITE" id="PS51471">
    <property type="entry name" value="FE2OG_OXY"/>
    <property type="match status" value="1"/>
</dbReference>
<dbReference type="GO" id="GO:2000639">
    <property type="term" value="P:negative regulation of SREBP signaling pathway"/>
    <property type="evidence" value="ECO:0007669"/>
    <property type="project" value="EnsemblFungi"/>
</dbReference>
<comment type="similarity">
    <text evidence="3">Belongs to the TPA1 family.</text>
</comment>
<evidence type="ECO:0000256" key="4">
    <source>
        <dbReference type="ARBA" id="ARBA00022723"/>
    </source>
</evidence>
<evidence type="ECO:0000256" key="2">
    <source>
        <dbReference type="ARBA" id="ARBA00004123"/>
    </source>
</evidence>
<reference evidence="15" key="1">
    <citation type="submission" date="2016-02" db="EMBL/GenBank/DDBJ databases">
        <title>Comparative genomics of biotechnologically important yeasts.</title>
        <authorList>
            <consortium name="DOE Joint Genome Institute"/>
            <person name="Riley R."/>
            <person name="Haridas S."/>
            <person name="Wolfe K.H."/>
            <person name="Lopes M.R."/>
            <person name="Hittinger C.T."/>
            <person name="Goker M."/>
            <person name="Salamov A."/>
            <person name="Wisecaver J."/>
            <person name="Long T.M."/>
            <person name="Aerts A.L."/>
            <person name="Barry K."/>
            <person name="Choi C."/>
            <person name="Clum A."/>
            <person name="Coughlan A.Y."/>
            <person name="Deshpande S."/>
            <person name="Douglass A.P."/>
            <person name="Hanson S.J."/>
            <person name="Klenk H.-P."/>
            <person name="Labutti K."/>
            <person name="Lapidus A."/>
            <person name="Lindquist E."/>
            <person name="Lipzen A."/>
            <person name="Meier-Kolthoff J.P."/>
            <person name="Ohm R.A."/>
            <person name="Otillar R.P."/>
            <person name="Pangilinan J."/>
            <person name="Peng Y."/>
            <person name="Rokas A."/>
            <person name="Rosa C.A."/>
            <person name="Scheuner C."/>
            <person name="Sibirny A.A."/>
            <person name="Slot J.C."/>
            <person name="Stielow J.B."/>
            <person name="Sun H."/>
            <person name="Kurtzman C.P."/>
            <person name="Blackwell M."/>
            <person name="Jeffries T.W."/>
            <person name="Grigoriev I.V."/>
        </authorList>
    </citation>
    <scope>NUCLEOTIDE SEQUENCE [LARGE SCALE GENOMIC DNA]</scope>
    <source>
        <strain evidence="15">NRRL Y-17796</strain>
    </source>
</reference>
<dbReference type="GO" id="GO:0006450">
    <property type="term" value="P:regulation of translational fidelity"/>
    <property type="evidence" value="ECO:0007669"/>
    <property type="project" value="EnsemblFungi"/>
</dbReference>
<dbReference type="EMBL" id="KV453843">
    <property type="protein sequence ID" value="ODV89181.1"/>
    <property type="molecule type" value="Genomic_DNA"/>
</dbReference>
<keyword evidence="4" id="KW-0479">Metal-binding</keyword>
<keyword evidence="9" id="KW-0539">Nucleus</keyword>
<evidence type="ECO:0000256" key="5">
    <source>
        <dbReference type="ARBA" id="ARBA00022896"/>
    </source>
</evidence>
<dbReference type="InterPro" id="IPR005123">
    <property type="entry name" value="Oxoglu/Fe-dep_dioxygenase_dom"/>
</dbReference>
<keyword evidence="6" id="KW-0223">Dioxygenase</keyword>
<dbReference type="GO" id="GO:0140311">
    <property type="term" value="F:protein sequestering activity"/>
    <property type="evidence" value="ECO:0007669"/>
    <property type="project" value="EnsemblFungi"/>
</dbReference>
<dbReference type="Gene3D" id="2.60.120.620">
    <property type="entry name" value="q2cbj1_9rhob like domain"/>
    <property type="match status" value="2"/>
</dbReference>
<dbReference type="GO" id="GO:0071456">
    <property type="term" value="P:cellular response to hypoxia"/>
    <property type="evidence" value="ECO:0007669"/>
    <property type="project" value="EnsemblFungi"/>
</dbReference>
<evidence type="ECO:0000256" key="12">
    <source>
        <dbReference type="ARBA" id="ARBA00081607"/>
    </source>
</evidence>
<evidence type="ECO:0000256" key="3">
    <source>
        <dbReference type="ARBA" id="ARBA00007443"/>
    </source>
</evidence>
<dbReference type="Proteomes" id="UP000095023">
    <property type="component" value="Unassembled WGS sequence"/>
</dbReference>
<comment type="cofactor">
    <cofactor evidence="1">
        <name>L-ascorbate</name>
        <dbReference type="ChEBI" id="CHEBI:38290"/>
    </cofactor>
</comment>
<evidence type="ECO:0000256" key="7">
    <source>
        <dbReference type="ARBA" id="ARBA00023002"/>
    </source>
</evidence>
<evidence type="ECO:0000256" key="9">
    <source>
        <dbReference type="ARBA" id="ARBA00023242"/>
    </source>
</evidence>
<comment type="catalytic activity">
    <reaction evidence="10">
        <text>[ribosomal protein uS12]-L-proline + 2-oxoglutarate + O2 = [ribosomal protein uS12]-(3S)-3-hydroxy-L-proline + succinate + CO2</text>
        <dbReference type="Rhea" id="RHEA:54156"/>
        <dbReference type="Rhea" id="RHEA-COMP:13816"/>
        <dbReference type="Rhea" id="RHEA-COMP:13818"/>
        <dbReference type="ChEBI" id="CHEBI:15379"/>
        <dbReference type="ChEBI" id="CHEBI:16526"/>
        <dbReference type="ChEBI" id="CHEBI:16810"/>
        <dbReference type="ChEBI" id="CHEBI:30031"/>
        <dbReference type="ChEBI" id="CHEBI:50342"/>
        <dbReference type="ChEBI" id="CHEBI:85428"/>
    </reaction>
</comment>
<keyword evidence="8" id="KW-0408">Iron</keyword>
<dbReference type="GO" id="GO:0032436">
    <property type="term" value="P:positive regulation of proteasomal ubiquitin-dependent protein catabolic process"/>
    <property type="evidence" value="ECO:0007669"/>
    <property type="project" value="EnsemblFungi"/>
</dbReference>
<proteinExistence type="inferred from homology"/>
<dbReference type="FunFam" id="2.60.120.620:FF:000014">
    <property type="entry name" value="Prolyl 3,4-dihydroxylase TPA1"/>
    <property type="match status" value="1"/>
</dbReference>
<dbReference type="InterPro" id="IPR051842">
    <property type="entry name" value="uS12_prolyl_hydroxylase"/>
</dbReference>
<dbReference type="SMART" id="SM00702">
    <property type="entry name" value="P4Hc"/>
    <property type="match status" value="1"/>
</dbReference>
<accession>A0A1E4TBR3</accession>
<comment type="subcellular location">
    <subcellularLocation>
        <location evidence="2">Nucleus</location>
    </subcellularLocation>
</comment>
<name>A0A1E4TBR3_9ASCO</name>
<dbReference type="InterPro" id="IPR039558">
    <property type="entry name" value="TPA1/OFD1_N"/>
</dbReference>
<sequence>MTKHDIESLENTEINGDVKRQKICDEDVRKYFAPGLFERAEELRKQNSESVPYKHCVIDQLMDDSLLRDVRKEILKELVFTRRETDIYRVNQTGDLANLDGLDQDELKKLSSLRKLRNVLYSSSFRELVREITGCGALSGKKQDMSINNYRKTCHLLNHDDVIGSRRVSYILYLTDPDEPWKPEWGGALRLYPTVTANVPAVGWTKVIPPAWNQLAFFTVQPGHSFHDVEEVYVDKDRLAVSGWFHIPQEGEPGFIAGEQEETEAKSSLHQLISKELIEYDFPKTEMLDIPEVYLNTTLELPSATIEYLSKYINPVYLKKESLTPITSKFYDDSVAELYEFLAPEFAEALKAEILKIERDYAVLPETKPDEEFLNFKISAPPHKWRYQYYSPKKGDSDDSIFAQLQYFLSSGEFSQWVNIVATMHVKKCSVLVRRFRPGLDFTLATVQDNPGYVVDGTLGLSVIPDGKRWSDIPDCGGFQMLVATDDDDENDPAVYREAGDDDGVLAADEPQFNHLQLVLRDQGTLDFVKYLSRDAITSRWDCRCRWEGEENVQKQS</sequence>
<comment type="catalytic activity">
    <reaction evidence="11">
        <text>[ribosomal protein uS12]-(3S)-3-hydroxy-L-proline + 2-oxoglutarate + O2 = [ribosomal protein uS12]-(3S)-3,4-dihydroxy-L-proline + succinate + CO2</text>
        <dbReference type="Rhea" id="RHEA:54160"/>
        <dbReference type="Rhea" id="RHEA-COMP:13817"/>
        <dbReference type="Rhea" id="RHEA-COMP:13818"/>
        <dbReference type="ChEBI" id="CHEBI:15379"/>
        <dbReference type="ChEBI" id="CHEBI:16526"/>
        <dbReference type="ChEBI" id="CHEBI:16810"/>
        <dbReference type="ChEBI" id="CHEBI:30031"/>
        <dbReference type="ChEBI" id="CHEBI:85428"/>
        <dbReference type="ChEBI" id="CHEBI:138052"/>
    </reaction>
</comment>
<keyword evidence="5" id="KW-0847">Vitamin C</keyword>
<dbReference type="GO" id="GO:0005737">
    <property type="term" value="C:cytoplasm"/>
    <property type="evidence" value="ECO:0007669"/>
    <property type="project" value="TreeGrafter"/>
</dbReference>
<gene>
    <name evidence="14" type="ORF">CANCADRAFT_32513</name>
</gene>
<evidence type="ECO:0000256" key="6">
    <source>
        <dbReference type="ARBA" id="ARBA00022964"/>
    </source>
</evidence>
<dbReference type="GO" id="GO:0031543">
    <property type="term" value="F:peptidyl-proline dioxygenase activity"/>
    <property type="evidence" value="ECO:0007669"/>
    <property type="project" value="EnsemblFungi"/>
</dbReference>
<keyword evidence="7" id="KW-0560">Oxidoreductase</keyword>
<evidence type="ECO:0000256" key="11">
    <source>
        <dbReference type="ARBA" id="ARBA00051966"/>
    </source>
</evidence>
<dbReference type="GO" id="GO:0005634">
    <property type="term" value="C:nucleus"/>
    <property type="evidence" value="ECO:0007669"/>
    <property type="project" value="UniProtKB-SubCell"/>
</dbReference>
<organism evidence="14 15">
    <name type="scientific">Tortispora caseinolytica NRRL Y-17796</name>
    <dbReference type="NCBI Taxonomy" id="767744"/>
    <lineage>
        <taxon>Eukaryota</taxon>
        <taxon>Fungi</taxon>
        <taxon>Dikarya</taxon>
        <taxon>Ascomycota</taxon>
        <taxon>Saccharomycotina</taxon>
        <taxon>Trigonopsidomycetes</taxon>
        <taxon>Trigonopsidales</taxon>
        <taxon>Trigonopsidaceae</taxon>
        <taxon>Tortispora</taxon>
    </lineage>
</organism>
<protein>
    <recommendedName>
        <fullName evidence="12">uS12 prolyl 3,4-dihydroxylase</fullName>
    </recommendedName>
</protein>
<dbReference type="Pfam" id="PF10637">
    <property type="entry name" value="Ofd1_CTDD"/>
    <property type="match status" value="1"/>
</dbReference>
<dbReference type="GO" id="GO:0000288">
    <property type="term" value="P:nuclear-transcribed mRNA catabolic process, deadenylation-dependent decay"/>
    <property type="evidence" value="ECO:0007669"/>
    <property type="project" value="EnsemblFungi"/>
</dbReference>
<dbReference type="Pfam" id="PF13661">
    <property type="entry name" value="2OG-FeII_Oxy_4"/>
    <property type="match status" value="1"/>
</dbReference>
<dbReference type="GO" id="GO:0006449">
    <property type="term" value="P:regulation of translational termination"/>
    <property type="evidence" value="ECO:0007669"/>
    <property type="project" value="EnsemblFungi"/>
</dbReference>
<evidence type="ECO:0000313" key="14">
    <source>
        <dbReference type="EMBL" id="ODV89181.1"/>
    </source>
</evidence>
<evidence type="ECO:0000256" key="8">
    <source>
        <dbReference type="ARBA" id="ARBA00023004"/>
    </source>
</evidence>
<dbReference type="InterPro" id="IPR019601">
    <property type="entry name" value="Oxoglutarate/Fe-dep_Oase_C"/>
</dbReference>
<dbReference type="GO" id="GO:0006415">
    <property type="term" value="P:translational termination"/>
    <property type="evidence" value="ECO:0007669"/>
    <property type="project" value="EnsemblFungi"/>
</dbReference>
<dbReference type="PANTHER" id="PTHR12117:SF0">
    <property type="entry name" value="PROLYL 3-HYDROXYLASE OGFOD1"/>
    <property type="match status" value="1"/>
</dbReference>
<dbReference type="InterPro" id="IPR006620">
    <property type="entry name" value="Pro_4_hyd_alph"/>
</dbReference>
<dbReference type="GO" id="GO:0031418">
    <property type="term" value="F:L-ascorbic acid binding"/>
    <property type="evidence" value="ECO:0007669"/>
    <property type="project" value="UniProtKB-KW"/>
</dbReference>
<evidence type="ECO:0000256" key="1">
    <source>
        <dbReference type="ARBA" id="ARBA00001961"/>
    </source>
</evidence>